<gene>
    <name evidence="1" type="ORF">CK203_055434</name>
</gene>
<accession>A0A438GJH7</accession>
<proteinExistence type="predicted"/>
<sequence length="101" mass="10755">MSTAMPLLRKCGGICATPSLRARSFRSNAALEAIAKASEERIPNIALYNYPHFLELSPLSSLTSSILISTSLASSCHSLPLSLSGSLSLCLYIQGLVLRNS</sequence>
<dbReference type="EMBL" id="QGNW01000417">
    <property type="protein sequence ID" value="RVW72324.1"/>
    <property type="molecule type" value="Genomic_DNA"/>
</dbReference>
<dbReference type="Proteomes" id="UP000288805">
    <property type="component" value="Unassembled WGS sequence"/>
</dbReference>
<evidence type="ECO:0000313" key="1">
    <source>
        <dbReference type="EMBL" id="RVW72324.1"/>
    </source>
</evidence>
<comment type="caution">
    <text evidence="1">The sequence shown here is derived from an EMBL/GenBank/DDBJ whole genome shotgun (WGS) entry which is preliminary data.</text>
</comment>
<reference evidence="1 2" key="1">
    <citation type="journal article" date="2018" name="PLoS Genet.">
        <title>Population sequencing reveals clonal diversity and ancestral inbreeding in the grapevine cultivar Chardonnay.</title>
        <authorList>
            <person name="Roach M.J."/>
            <person name="Johnson D.L."/>
            <person name="Bohlmann J."/>
            <person name="van Vuuren H.J."/>
            <person name="Jones S.J."/>
            <person name="Pretorius I.S."/>
            <person name="Schmidt S.A."/>
            <person name="Borneman A.R."/>
        </authorList>
    </citation>
    <scope>NUCLEOTIDE SEQUENCE [LARGE SCALE GENOMIC DNA]</scope>
    <source>
        <strain evidence="2">cv. Chardonnay</strain>
        <tissue evidence="1">Leaf</tissue>
    </source>
</reference>
<organism evidence="1 2">
    <name type="scientific">Vitis vinifera</name>
    <name type="common">Grape</name>
    <dbReference type="NCBI Taxonomy" id="29760"/>
    <lineage>
        <taxon>Eukaryota</taxon>
        <taxon>Viridiplantae</taxon>
        <taxon>Streptophyta</taxon>
        <taxon>Embryophyta</taxon>
        <taxon>Tracheophyta</taxon>
        <taxon>Spermatophyta</taxon>
        <taxon>Magnoliopsida</taxon>
        <taxon>eudicotyledons</taxon>
        <taxon>Gunneridae</taxon>
        <taxon>Pentapetalae</taxon>
        <taxon>rosids</taxon>
        <taxon>Vitales</taxon>
        <taxon>Vitaceae</taxon>
        <taxon>Viteae</taxon>
        <taxon>Vitis</taxon>
    </lineage>
</organism>
<dbReference type="AlphaFoldDB" id="A0A438GJH7"/>
<protein>
    <submittedName>
        <fullName evidence="1">Uncharacterized protein</fullName>
    </submittedName>
</protein>
<evidence type="ECO:0000313" key="2">
    <source>
        <dbReference type="Proteomes" id="UP000288805"/>
    </source>
</evidence>
<name>A0A438GJH7_VITVI</name>